<evidence type="ECO:0000256" key="3">
    <source>
        <dbReference type="ARBA" id="ARBA00022449"/>
    </source>
</evidence>
<keyword evidence="10" id="KW-1185">Reference proteome</keyword>
<gene>
    <name evidence="9" type="ORF">M9458_040968</name>
</gene>
<keyword evidence="6 8" id="KW-0472">Membrane</keyword>
<comment type="catalytic activity">
    <reaction evidence="7">
        <text>Ca(2+)(out) + K(+)(out) + 4 Na(+)(in) = Ca(2+)(in) + K(+)(in) + 4 Na(+)(out)</text>
        <dbReference type="Rhea" id="RHEA:69967"/>
        <dbReference type="ChEBI" id="CHEBI:29101"/>
        <dbReference type="ChEBI" id="CHEBI:29103"/>
        <dbReference type="ChEBI" id="CHEBI:29108"/>
    </reaction>
</comment>
<comment type="subcellular location">
    <subcellularLocation>
        <location evidence="1">Membrane</location>
        <topology evidence="1">Multi-pass membrane protein</topology>
    </subcellularLocation>
</comment>
<keyword evidence="4 8" id="KW-0812">Transmembrane</keyword>
<dbReference type="Proteomes" id="UP001529510">
    <property type="component" value="Unassembled WGS sequence"/>
</dbReference>
<feature type="non-terminal residue" evidence="9">
    <location>
        <position position="1"/>
    </location>
</feature>
<dbReference type="GO" id="GO:0016020">
    <property type="term" value="C:membrane"/>
    <property type="evidence" value="ECO:0007669"/>
    <property type="project" value="UniProtKB-SubCell"/>
</dbReference>
<evidence type="ECO:0000313" key="9">
    <source>
        <dbReference type="EMBL" id="KAL0165215.1"/>
    </source>
</evidence>
<reference evidence="9 10" key="1">
    <citation type="submission" date="2024-05" db="EMBL/GenBank/DDBJ databases">
        <title>Genome sequencing and assembly of Indian major carp, Cirrhinus mrigala (Hamilton, 1822).</title>
        <authorList>
            <person name="Mohindra V."/>
            <person name="Chowdhury L.M."/>
            <person name="Lal K."/>
            <person name="Jena J.K."/>
        </authorList>
    </citation>
    <scope>NUCLEOTIDE SEQUENCE [LARGE SCALE GENOMIC DNA]</scope>
    <source>
        <strain evidence="9">CM1030</strain>
        <tissue evidence="9">Blood</tissue>
    </source>
</reference>
<evidence type="ECO:0000256" key="1">
    <source>
        <dbReference type="ARBA" id="ARBA00004141"/>
    </source>
</evidence>
<protein>
    <submittedName>
        <fullName evidence="9">Uncharacterized protein</fullName>
    </submittedName>
</protein>
<organism evidence="9 10">
    <name type="scientific">Cirrhinus mrigala</name>
    <name type="common">Mrigala</name>
    <dbReference type="NCBI Taxonomy" id="683832"/>
    <lineage>
        <taxon>Eukaryota</taxon>
        <taxon>Metazoa</taxon>
        <taxon>Chordata</taxon>
        <taxon>Craniata</taxon>
        <taxon>Vertebrata</taxon>
        <taxon>Euteleostomi</taxon>
        <taxon>Actinopterygii</taxon>
        <taxon>Neopterygii</taxon>
        <taxon>Teleostei</taxon>
        <taxon>Ostariophysi</taxon>
        <taxon>Cypriniformes</taxon>
        <taxon>Cyprinidae</taxon>
        <taxon>Labeoninae</taxon>
        <taxon>Labeonini</taxon>
        <taxon>Cirrhinus</taxon>
    </lineage>
</organism>
<evidence type="ECO:0000256" key="5">
    <source>
        <dbReference type="ARBA" id="ARBA00022989"/>
    </source>
</evidence>
<evidence type="ECO:0000256" key="6">
    <source>
        <dbReference type="ARBA" id="ARBA00023136"/>
    </source>
</evidence>
<comment type="similarity">
    <text evidence="2">Belongs to the Ca(2+):cation antiporter (CaCA) (TC 2.A.19) family. SLC24A subfamily.</text>
</comment>
<feature type="non-terminal residue" evidence="9">
    <location>
        <position position="55"/>
    </location>
</feature>
<dbReference type="EMBL" id="JAMKFB020000020">
    <property type="protein sequence ID" value="KAL0165215.1"/>
    <property type="molecule type" value="Genomic_DNA"/>
</dbReference>
<evidence type="ECO:0000313" key="10">
    <source>
        <dbReference type="Proteomes" id="UP001529510"/>
    </source>
</evidence>
<dbReference type="GO" id="GO:0015297">
    <property type="term" value="F:antiporter activity"/>
    <property type="evidence" value="ECO:0007669"/>
    <property type="project" value="UniProtKB-KW"/>
</dbReference>
<evidence type="ECO:0000256" key="7">
    <source>
        <dbReference type="ARBA" id="ARBA00033627"/>
    </source>
</evidence>
<evidence type="ECO:0000256" key="4">
    <source>
        <dbReference type="ARBA" id="ARBA00022692"/>
    </source>
</evidence>
<feature type="transmembrane region" description="Helical" evidence="8">
    <location>
        <begin position="33"/>
        <end position="53"/>
    </location>
</feature>
<name>A0ABD0NTQ6_CIRMR</name>
<dbReference type="AlphaFoldDB" id="A0ABD0NTQ6"/>
<dbReference type="PANTHER" id="PTHR10846:SF21">
    <property type="entry name" value="SODIUM_POTASSIUM_CALCIUM EXCHANGER 4"/>
    <property type="match status" value="1"/>
</dbReference>
<evidence type="ECO:0000256" key="2">
    <source>
        <dbReference type="ARBA" id="ARBA00005364"/>
    </source>
</evidence>
<evidence type="ECO:0000256" key="8">
    <source>
        <dbReference type="SAM" id="Phobius"/>
    </source>
</evidence>
<sequence>GCMNKTKWLISWPLLLILYFTIPNCAKSRWEKYFMLSFILSTVWIAVFSYFMVWM</sequence>
<proteinExistence type="inferred from homology"/>
<keyword evidence="5 8" id="KW-1133">Transmembrane helix</keyword>
<comment type="caution">
    <text evidence="9">The sequence shown here is derived from an EMBL/GenBank/DDBJ whole genome shotgun (WGS) entry which is preliminary data.</text>
</comment>
<keyword evidence="3" id="KW-0050">Antiport</keyword>
<dbReference type="PANTHER" id="PTHR10846">
    <property type="entry name" value="SODIUM/POTASSIUM/CALCIUM EXCHANGER"/>
    <property type="match status" value="1"/>
</dbReference>
<dbReference type="InterPro" id="IPR004481">
    <property type="entry name" value="K/Na/Ca-exchanger"/>
</dbReference>
<accession>A0ABD0NTQ6</accession>
<keyword evidence="3" id="KW-0813">Transport</keyword>